<protein>
    <submittedName>
        <fullName evidence="1">Uncharacterized protein</fullName>
    </submittedName>
</protein>
<accession>B0STC0</accession>
<keyword evidence="2" id="KW-1185">Reference proteome</keyword>
<name>B0STC0_LEPBP</name>
<evidence type="ECO:0000313" key="1">
    <source>
        <dbReference type="EMBL" id="ABZ98360.1"/>
    </source>
</evidence>
<organism evidence="1 2">
    <name type="scientific">Leptospira biflexa serovar Patoc (strain Patoc 1 / ATCC 23582 / Paris)</name>
    <dbReference type="NCBI Taxonomy" id="456481"/>
    <lineage>
        <taxon>Bacteria</taxon>
        <taxon>Pseudomonadati</taxon>
        <taxon>Spirochaetota</taxon>
        <taxon>Spirochaetia</taxon>
        <taxon>Leptospirales</taxon>
        <taxon>Leptospiraceae</taxon>
        <taxon>Leptospira</taxon>
    </lineage>
</organism>
<dbReference type="HOGENOM" id="CLU_2508666_0_0_12"/>
<dbReference type="EMBL" id="CP000786">
    <property type="protein sequence ID" value="ABZ98360.1"/>
    <property type="molecule type" value="Genomic_DNA"/>
</dbReference>
<evidence type="ECO:0000313" key="2">
    <source>
        <dbReference type="Proteomes" id="UP000001847"/>
    </source>
</evidence>
<dbReference type="KEGG" id="lbi:LEPBI_I2264"/>
<dbReference type="AlphaFoldDB" id="B0STC0"/>
<dbReference type="BioCyc" id="LBIF456481:LEPBI_RS11180-MONOMER"/>
<proteinExistence type="predicted"/>
<reference evidence="1 2" key="1">
    <citation type="journal article" date="2008" name="PLoS ONE">
        <title>Genome sequence of the saprophyte Leptospira biflexa provides insights into the evolution of Leptospira and the pathogenesis of leptospirosis.</title>
        <authorList>
            <person name="Picardeau M."/>
            <person name="Bulach D.M."/>
            <person name="Bouchier C."/>
            <person name="Zuerner R.L."/>
            <person name="Zidane N."/>
            <person name="Wilson P.J."/>
            <person name="Creno S."/>
            <person name="Kuczek E.S."/>
            <person name="Bommezzadri S."/>
            <person name="Davis J.C."/>
            <person name="McGrath A."/>
            <person name="Johnson M.J."/>
            <person name="Boursaux-Eude C."/>
            <person name="Seemann T."/>
            <person name="Rouy Z."/>
            <person name="Coppel R.L."/>
            <person name="Rood J.I."/>
            <person name="Lajus A."/>
            <person name="Davies J.K."/>
            <person name="Medigue C."/>
            <person name="Adler B."/>
        </authorList>
    </citation>
    <scope>NUCLEOTIDE SEQUENCE [LARGE SCALE GENOMIC DNA]</scope>
    <source>
        <strain evidence="2">Patoc 1 / ATCC 23582 / Paris</strain>
    </source>
</reference>
<dbReference type="STRING" id="456481.LEPBI_I2264"/>
<sequence length="85" mass="10089">MSSNLTVVFYGLNHPYSNGLKIPKFEFVLSVIFNNGLELLKILEIDWFQFLKFKIWHKTMRAWNHSITKELISIAKKIFTKNEEV</sequence>
<dbReference type="Proteomes" id="UP000001847">
    <property type="component" value="Chromosome I"/>
</dbReference>
<gene>
    <name evidence="1" type="ordered locus">LEPBI_I2264</name>
</gene>